<evidence type="ECO:0000313" key="2">
    <source>
        <dbReference type="EMBL" id="KIF83942.1"/>
    </source>
</evidence>
<dbReference type="EMBL" id="JWJG01000028">
    <property type="protein sequence ID" value="KIF83942.1"/>
    <property type="molecule type" value="Genomic_DNA"/>
</dbReference>
<dbReference type="CDD" id="cd02423">
    <property type="entry name" value="Peptidase_C39G"/>
    <property type="match status" value="1"/>
</dbReference>
<accession>A0A0C1YTF1</accession>
<organism evidence="2 3">
    <name type="scientific">Noviherbaspirillum autotrophicum</name>
    <dbReference type="NCBI Taxonomy" id="709839"/>
    <lineage>
        <taxon>Bacteria</taxon>
        <taxon>Pseudomonadati</taxon>
        <taxon>Pseudomonadota</taxon>
        <taxon>Betaproteobacteria</taxon>
        <taxon>Burkholderiales</taxon>
        <taxon>Oxalobacteraceae</taxon>
        <taxon>Noviherbaspirillum</taxon>
    </lineage>
</organism>
<dbReference type="GO" id="GO:0005524">
    <property type="term" value="F:ATP binding"/>
    <property type="evidence" value="ECO:0007669"/>
    <property type="project" value="InterPro"/>
</dbReference>
<reference evidence="2 3" key="1">
    <citation type="submission" date="2014-12" db="EMBL/GenBank/DDBJ databases">
        <title>Denitrispirillum autotrophicum gen. nov., sp. nov., Denitrifying, Facultatively Autotrophic Bacteria Isolated from Rice Paddy Soil.</title>
        <authorList>
            <person name="Ishii S."/>
            <person name="Ashida N."/>
            <person name="Ohno H."/>
            <person name="Otsuka S."/>
            <person name="Yokota A."/>
            <person name="Senoo K."/>
        </authorList>
    </citation>
    <scope>NUCLEOTIDE SEQUENCE [LARGE SCALE GENOMIC DNA]</scope>
    <source>
        <strain evidence="2 3">TSA66</strain>
    </source>
</reference>
<dbReference type="OrthoDB" id="13401at2"/>
<protein>
    <submittedName>
        <fullName evidence="2">Peptidase C39</fullName>
    </submittedName>
</protein>
<comment type="caution">
    <text evidence="2">The sequence shown here is derived from an EMBL/GenBank/DDBJ whole genome shotgun (WGS) entry which is preliminary data.</text>
</comment>
<evidence type="ECO:0000313" key="3">
    <source>
        <dbReference type="Proteomes" id="UP000031572"/>
    </source>
</evidence>
<dbReference type="Proteomes" id="UP000031572">
    <property type="component" value="Unassembled WGS sequence"/>
</dbReference>
<dbReference type="AlphaFoldDB" id="A0A0C1YTF1"/>
<dbReference type="GO" id="GO:0016020">
    <property type="term" value="C:membrane"/>
    <property type="evidence" value="ECO:0007669"/>
    <property type="project" value="InterPro"/>
</dbReference>
<dbReference type="PROSITE" id="PS50990">
    <property type="entry name" value="PEPTIDASE_C39"/>
    <property type="match status" value="1"/>
</dbReference>
<dbReference type="Pfam" id="PF03412">
    <property type="entry name" value="Peptidase_C39"/>
    <property type="match status" value="1"/>
</dbReference>
<keyword evidence="3" id="KW-1185">Reference proteome</keyword>
<gene>
    <name evidence="2" type="ORF">TSA66_23155</name>
</gene>
<dbReference type="GO" id="GO:0006508">
    <property type="term" value="P:proteolysis"/>
    <property type="evidence" value="ECO:0007669"/>
    <property type="project" value="InterPro"/>
</dbReference>
<evidence type="ECO:0000259" key="1">
    <source>
        <dbReference type="PROSITE" id="PS50990"/>
    </source>
</evidence>
<dbReference type="GO" id="GO:0008233">
    <property type="term" value="F:peptidase activity"/>
    <property type="evidence" value="ECO:0007669"/>
    <property type="project" value="InterPro"/>
</dbReference>
<sequence length="173" mass="19764">MRHENVVIQQWDLSCGAAALATLLKYQHGDPVTEKEVALSLMKREEYIKNPQLIQSREGFSLLDLKRHVDARGYLGSGYGKLQLKDLVAKAPLIVPIQTHGYNHFVVFRGMYRDRALLADPAWGNRTMTVDEFMGHWIEYPSLGRIGFTVQRRDGVMPPNQLAPKENDFLTLR</sequence>
<feature type="domain" description="Peptidase C39" evidence="1">
    <location>
        <begin position="9"/>
        <end position="144"/>
    </location>
</feature>
<dbReference type="InterPro" id="IPR005074">
    <property type="entry name" value="Peptidase_C39"/>
</dbReference>
<dbReference type="Gene3D" id="3.90.70.10">
    <property type="entry name" value="Cysteine proteinases"/>
    <property type="match status" value="1"/>
</dbReference>
<dbReference type="STRING" id="709839.TSA66_23155"/>
<proteinExistence type="predicted"/>
<name>A0A0C1YTF1_9BURK</name>